<feature type="compositionally biased region" description="Basic and acidic residues" evidence="1">
    <location>
        <begin position="80"/>
        <end position="89"/>
    </location>
</feature>
<evidence type="ECO:0000313" key="2">
    <source>
        <dbReference type="EMBL" id="KAE8145940.1"/>
    </source>
</evidence>
<dbReference type="Proteomes" id="UP000325780">
    <property type="component" value="Unassembled WGS sequence"/>
</dbReference>
<proteinExistence type="predicted"/>
<gene>
    <name evidence="2" type="ORF">BDV25DRAFT_59273</name>
</gene>
<dbReference type="OrthoDB" id="4508069at2759"/>
<sequence length="201" mass="23046">MPLFRRLKSRLSSSRPAKHSRPVDSKTTESADGEFAASHRSHKSHIPNGAQPEKVIQAPLEPVFNPSSQEPPHYWQNIDRPADTTRPHDQSFFGFHPLPGRSRSRLVMRPRSNMNSTLPGYNAVSGAVIVDWNGFPYFLSPEEEHERKLKLERAVQERMMGLSKQTDFAWSRPSHGTTLPRYSSKRDTLSPRPSFNKRQYQ</sequence>
<keyword evidence="3" id="KW-1185">Reference proteome</keyword>
<reference evidence="2 3" key="1">
    <citation type="submission" date="2019-04" db="EMBL/GenBank/DDBJ databases">
        <title>Friends and foes A comparative genomics study of 23 Aspergillus species from section Flavi.</title>
        <authorList>
            <consortium name="DOE Joint Genome Institute"/>
            <person name="Kjaerbolling I."/>
            <person name="Vesth T."/>
            <person name="Frisvad J.C."/>
            <person name="Nybo J.L."/>
            <person name="Theobald S."/>
            <person name="Kildgaard S."/>
            <person name="Isbrandt T."/>
            <person name="Kuo A."/>
            <person name="Sato A."/>
            <person name="Lyhne E.K."/>
            <person name="Kogle M.E."/>
            <person name="Wiebenga A."/>
            <person name="Kun R.S."/>
            <person name="Lubbers R.J."/>
            <person name="Makela M.R."/>
            <person name="Barry K."/>
            <person name="Chovatia M."/>
            <person name="Clum A."/>
            <person name="Daum C."/>
            <person name="Haridas S."/>
            <person name="He G."/>
            <person name="LaButti K."/>
            <person name="Lipzen A."/>
            <person name="Mondo S."/>
            <person name="Riley R."/>
            <person name="Salamov A."/>
            <person name="Simmons B.A."/>
            <person name="Magnuson J.K."/>
            <person name="Henrissat B."/>
            <person name="Mortensen U.H."/>
            <person name="Larsen T.O."/>
            <person name="Devries R.P."/>
            <person name="Grigoriev I.V."/>
            <person name="Machida M."/>
            <person name="Baker S.E."/>
            <person name="Andersen M.R."/>
        </authorList>
    </citation>
    <scope>NUCLEOTIDE SEQUENCE [LARGE SCALE GENOMIC DNA]</scope>
    <source>
        <strain evidence="2 3">IBT 18842</strain>
    </source>
</reference>
<name>A0A5N6TI56_ASPAV</name>
<evidence type="ECO:0000256" key="1">
    <source>
        <dbReference type="SAM" id="MobiDB-lite"/>
    </source>
</evidence>
<accession>A0A5N6TI56</accession>
<feature type="compositionally biased region" description="Polar residues" evidence="1">
    <location>
        <begin position="163"/>
        <end position="181"/>
    </location>
</feature>
<dbReference type="AlphaFoldDB" id="A0A5N6TI56"/>
<evidence type="ECO:0000313" key="3">
    <source>
        <dbReference type="Proteomes" id="UP000325780"/>
    </source>
</evidence>
<feature type="region of interest" description="Disordered" evidence="1">
    <location>
        <begin position="1"/>
        <end position="97"/>
    </location>
</feature>
<dbReference type="EMBL" id="ML742300">
    <property type="protein sequence ID" value="KAE8145940.1"/>
    <property type="molecule type" value="Genomic_DNA"/>
</dbReference>
<protein>
    <submittedName>
        <fullName evidence="2">Uncharacterized protein</fullName>
    </submittedName>
</protein>
<feature type="compositionally biased region" description="Polar residues" evidence="1">
    <location>
        <begin position="191"/>
        <end position="201"/>
    </location>
</feature>
<feature type="region of interest" description="Disordered" evidence="1">
    <location>
        <begin position="163"/>
        <end position="201"/>
    </location>
</feature>
<organism evidence="2 3">
    <name type="scientific">Aspergillus avenaceus</name>
    <dbReference type="NCBI Taxonomy" id="36643"/>
    <lineage>
        <taxon>Eukaryota</taxon>
        <taxon>Fungi</taxon>
        <taxon>Dikarya</taxon>
        <taxon>Ascomycota</taxon>
        <taxon>Pezizomycotina</taxon>
        <taxon>Eurotiomycetes</taxon>
        <taxon>Eurotiomycetidae</taxon>
        <taxon>Eurotiales</taxon>
        <taxon>Aspergillaceae</taxon>
        <taxon>Aspergillus</taxon>
        <taxon>Aspergillus subgen. Circumdati</taxon>
    </lineage>
</organism>